<dbReference type="InterPro" id="IPR001753">
    <property type="entry name" value="Enoyl-CoA_hydra/iso"/>
</dbReference>
<proteinExistence type="inferred from homology"/>
<accession>A0A914VAQ5</accession>
<dbReference type="NCBIfam" id="NF006128">
    <property type="entry name" value="PRK08272.1"/>
    <property type="match status" value="1"/>
</dbReference>
<reference evidence="3" key="1">
    <citation type="submission" date="2022-11" db="UniProtKB">
        <authorList>
            <consortium name="WormBaseParasite"/>
        </authorList>
    </citation>
    <scope>IDENTIFICATION</scope>
</reference>
<dbReference type="Gene3D" id="3.90.226.10">
    <property type="entry name" value="2-enoyl-CoA Hydratase, Chain A, domain 1"/>
    <property type="match status" value="1"/>
</dbReference>
<evidence type="ECO:0000313" key="2">
    <source>
        <dbReference type="Proteomes" id="UP000887566"/>
    </source>
</evidence>
<dbReference type="PANTHER" id="PTHR43802">
    <property type="entry name" value="ENOYL-COA HYDRATASE"/>
    <property type="match status" value="1"/>
</dbReference>
<evidence type="ECO:0000256" key="1">
    <source>
        <dbReference type="ARBA" id="ARBA00005254"/>
    </source>
</evidence>
<evidence type="ECO:0000313" key="3">
    <source>
        <dbReference type="WBParaSite" id="PSAMB.scaffold174size69268.g3106.t1"/>
    </source>
</evidence>
<organism evidence="2 3">
    <name type="scientific">Plectus sambesii</name>
    <dbReference type="NCBI Taxonomy" id="2011161"/>
    <lineage>
        <taxon>Eukaryota</taxon>
        <taxon>Metazoa</taxon>
        <taxon>Ecdysozoa</taxon>
        <taxon>Nematoda</taxon>
        <taxon>Chromadorea</taxon>
        <taxon>Plectida</taxon>
        <taxon>Plectina</taxon>
        <taxon>Plectoidea</taxon>
        <taxon>Plectidae</taxon>
        <taxon>Plectus</taxon>
    </lineage>
</organism>
<dbReference type="InterPro" id="IPR029045">
    <property type="entry name" value="ClpP/crotonase-like_dom_sf"/>
</dbReference>
<protein>
    <submittedName>
        <fullName evidence="3">Enoyl-CoA hydratase</fullName>
    </submittedName>
</protein>
<dbReference type="AlphaFoldDB" id="A0A914VAQ5"/>
<dbReference type="Proteomes" id="UP000887566">
    <property type="component" value="Unplaced"/>
</dbReference>
<dbReference type="CDD" id="cd06558">
    <property type="entry name" value="crotonase-like"/>
    <property type="match status" value="1"/>
</dbReference>
<keyword evidence="2" id="KW-1185">Reference proteome</keyword>
<dbReference type="Pfam" id="PF00378">
    <property type="entry name" value="ECH_1"/>
    <property type="match status" value="1"/>
</dbReference>
<name>A0A914VAQ5_9BILA</name>
<dbReference type="PANTHER" id="PTHR43802:SF1">
    <property type="entry name" value="IP11341P-RELATED"/>
    <property type="match status" value="1"/>
</dbReference>
<dbReference type="SUPFAM" id="SSF52096">
    <property type="entry name" value="ClpP/crotonase"/>
    <property type="match status" value="1"/>
</dbReference>
<dbReference type="WBParaSite" id="PSAMB.scaffold174size69268.g3106.t1">
    <property type="protein sequence ID" value="PSAMB.scaffold174size69268.g3106.t1"/>
    <property type="gene ID" value="PSAMB.scaffold174size69268.g3106"/>
</dbReference>
<sequence>MSFNAVSQRLQPRRFIAFLTAATRKMSTDFNSIRYEVADRVATITLNRPERANAIDEHMPFEIESAVQLANFDESVRVIRLTGSGKFFCAGYDLKKYAEGERGSVHGSQKMPWDPYVDYQWMHKATEAYMSLWRSLKPTVVEINGDCIAGGSDIALCCDVSFIADDALIGYPPARIWGCPTGAMWYYRLGLEKAKRMLLTGALVSGEKAVEMGLIGECAPRDQLSSVVDDFVAKMVDIPTNQLWMQKTVINNAVEMQGLFNTQRLAVLFDGMSRHTPEGVAFQKEAELHGFKAAIAKLRGKIGSKL</sequence>
<comment type="similarity">
    <text evidence="1">Belongs to the enoyl-CoA hydratase/isomerase family.</text>
</comment>